<feature type="compositionally biased region" description="Low complexity" evidence="1">
    <location>
        <begin position="61"/>
        <end position="73"/>
    </location>
</feature>
<evidence type="ECO:0000313" key="2">
    <source>
        <dbReference type="EMBL" id="CAB4153282.1"/>
    </source>
</evidence>
<gene>
    <name evidence="2" type="ORF">UFOVP621_62</name>
</gene>
<reference evidence="2" key="1">
    <citation type="submission" date="2020-04" db="EMBL/GenBank/DDBJ databases">
        <authorList>
            <person name="Chiriac C."/>
            <person name="Salcher M."/>
            <person name="Ghai R."/>
            <person name="Kavagutti S V."/>
        </authorList>
    </citation>
    <scope>NUCLEOTIDE SEQUENCE</scope>
</reference>
<evidence type="ECO:0000256" key="1">
    <source>
        <dbReference type="SAM" id="MobiDB-lite"/>
    </source>
</evidence>
<feature type="region of interest" description="Disordered" evidence="1">
    <location>
        <begin position="1"/>
        <end position="73"/>
    </location>
</feature>
<proteinExistence type="predicted"/>
<accession>A0A6J5N3J7</accession>
<organism evidence="2">
    <name type="scientific">uncultured Caudovirales phage</name>
    <dbReference type="NCBI Taxonomy" id="2100421"/>
    <lineage>
        <taxon>Viruses</taxon>
        <taxon>Duplodnaviria</taxon>
        <taxon>Heunggongvirae</taxon>
        <taxon>Uroviricota</taxon>
        <taxon>Caudoviricetes</taxon>
        <taxon>Peduoviridae</taxon>
        <taxon>Maltschvirus</taxon>
        <taxon>Maltschvirus maltsch</taxon>
    </lineage>
</organism>
<dbReference type="EMBL" id="LR796586">
    <property type="protein sequence ID" value="CAB4153282.1"/>
    <property type="molecule type" value="Genomic_DNA"/>
</dbReference>
<name>A0A6J5N3J7_9CAUD</name>
<feature type="compositionally biased region" description="Basic and acidic residues" evidence="1">
    <location>
        <begin position="26"/>
        <end position="56"/>
    </location>
</feature>
<protein>
    <submittedName>
        <fullName evidence="2">Uncharacterized protein</fullName>
    </submittedName>
</protein>
<sequence length="73" mass="8324">MSRSWKDFQDYMPTDPGNLRKNLRSNAREARDYFSGDDARSYRRSTRADFSNDKSSIDTYSSVGRGVSGESSN</sequence>